<evidence type="ECO:0000256" key="1">
    <source>
        <dbReference type="SAM" id="Phobius"/>
    </source>
</evidence>
<accession>A0A075SIF3</accession>
<evidence type="ECO:0000313" key="3">
    <source>
        <dbReference type="Proteomes" id="UP000028185"/>
    </source>
</evidence>
<feature type="transmembrane region" description="Helical" evidence="1">
    <location>
        <begin position="34"/>
        <end position="50"/>
    </location>
</feature>
<keyword evidence="1" id="KW-1133">Transmembrane helix</keyword>
<keyword evidence="1" id="KW-0472">Membrane</keyword>
<dbReference type="RefSeq" id="WP_024381371.1">
    <property type="nucleotide sequence ID" value="NZ_ALLE01000002.1"/>
</dbReference>
<evidence type="ECO:0000313" key="2">
    <source>
        <dbReference type="EMBL" id="AIG43603.1"/>
    </source>
</evidence>
<dbReference type="AlphaFoldDB" id="A0A075SIF3"/>
<protein>
    <submittedName>
        <fullName evidence="2">Membrane protein</fullName>
    </submittedName>
</protein>
<dbReference type="Proteomes" id="UP000028185">
    <property type="component" value="Chromosome"/>
</dbReference>
<name>A0A075SIF3_STRSU</name>
<sequence length="85" mass="10770">MKKWWEQLKEEYYETRFDSNEDWMEWFIKRKMTWGWRWPTAITIFVLWALSLPDARNVVRFFYFLLTLGVATVLHKLIFYLKRRK</sequence>
<reference evidence="2 3" key="1">
    <citation type="journal article" date="2014" name="Genome Announc.">
        <title>Whole-Genome Sequence of Streptococcus suis Serotype 4 Reference Strain 6407.</title>
        <authorList>
            <person name="Wang K."/>
            <person name="Chen J."/>
            <person name="Yao H."/>
            <person name="Lu C."/>
        </authorList>
    </citation>
    <scope>NUCLEOTIDE SEQUENCE [LARGE SCALE GENOMIC DNA]</scope>
    <source>
        <strain evidence="2">6407</strain>
    </source>
</reference>
<keyword evidence="1" id="KW-0812">Transmembrane</keyword>
<proteinExistence type="predicted"/>
<dbReference type="PATRIC" id="fig|1214179.4.peg.1174"/>
<feature type="transmembrane region" description="Helical" evidence="1">
    <location>
        <begin position="62"/>
        <end position="81"/>
    </location>
</feature>
<dbReference type="HOGENOM" id="CLU_2511383_0_0_9"/>
<dbReference type="EMBL" id="CP008921">
    <property type="protein sequence ID" value="AIG43603.1"/>
    <property type="molecule type" value="Genomic_DNA"/>
</dbReference>
<organism evidence="2 3">
    <name type="scientific">Streptococcus suis 6407</name>
    <dbReference type="NCBI Taxonomy" id="1214179"/>
    <lineage>
        <taxon>Bacteria</taxon>
        <taxon>Bacillati</taxon>
        <taxon>Bacillota</taxon>
        <taxon>Bacilli</taxon>
        <taxon>Lactobacillales</taxon>
        <taxon>Streptococcaceae</taxon>
        <taxon>Streptococcus</taxon>
    </lineage>
</organism>
<gene>
    <name evidence="2" type="ORF">ID09_06035</name>
</gene>